<keyword evidence="3 5" id="KW-1133">Transmembrane helix</keyword>
<keyword evidence="2 5" id="KW-0812">Transmembrane</keyword>
<evidence type="ECO:0000256" key="2">
    <source>
        <dbReference type="ARBA" id="ARBA00022692"/>
    </source>
</evidence>
<feature type="transmembrane region" description="Helical" evidence="5">
    <location>
        <begin position="125"/>
        <end position="142"/>
    </location>
</feature>
<evidence type="ECO:0000256" key="5">
    <source>
        <dbReference type="SAM" id="Phobius"/>
    </source>
</evidence>
<reference evidence="6 7" key="1">
    <citation type="submission" date="2018-02" db="EMBL/GenBank/DDBJ databases">
        <title>Genomic Encyclopedia of Archaeal and Bacterial Type Strains, Phase II (KMG-II): from individual species to whole genera.</title>
        <authorList>
            <person name="Goeker M."/>
        </authorList>
    </citation>
    <scope>NUCLEOTIDE SEQUENCE [LARGE SCALE GENOMIC DNA]</scope>
    <source>
        <strain evidence="6 7">YU 961-1</strain>
    </source>
</reference>
<feature type="transmembrane region" description="Helical" evidence="5">
    <location>
        <begin position="21"/>
        <end position="43"/>
    </location>
</feature>
<organism evidence="6 7">
    <name type="scientific">Actinokineospora auranticolor</name>
    <dbReference type="NCBI Taxonomy" id="155976"/>
    <lineage>
        <taxon>Bacteria</taxon>
        <taxon>Bacillati</taxon>
        <taxon>Actinomycetota</taxon>
        <taxon>Actinomycetes</taxon>
        <taxon>Pseudonocardiales</taxon>
        <taxon>Pseudonocardiaceae</taxon>
        <taxon>Actinokineospora</taxon>
    </lineage>
</organism>
<dbReference type="RefSeq" id="WP_245931364.1">
    <property type="nucleotide sequence ID" value="NZ_CP154825.1"/>
</dbReference>
<keyword evidence="4 5" id="KW-0472">Membrane</keyword>
<accession>A0A2S6GNH5</accession>
<evidence type="ECO:0000256" key="4">
    <source>
        <dbReference type="ARBA" id="ARBA00023136"/>
    </source>
</evidence>
<dbReference type="GO" id="GO:0016020">
    <property type="term" value="C:membrane"/>
    <property type="evidence" value="ECO:0007669"/>
    <property type="project" value="UniProtKB-SubCell"/>
</dbReference>
<dbReference type="Pfam" id="PF07681">
    <property type="entry name" value="DoxX"/>
    <property type="match status" value="1"/>
</dbReference>
<dbReference type="InterPro" id="IPR032808">
    <property type="entry name" value="DoxX"/>
</dbReference>
<evidence type="ECO:0000256" key="1">
    <source>
        <dbReference type="ARBA" id="ARBA00004141"/>
    </source>
</evidence>
<evidence type="ECO:0000256" key="3">
    <source>
        <dbReference type="ARBA" id="ARBA00022989"/>
    </source>
</evidence>
<feature type="transmembrane region" description="Helical" evidence="5">
    <location>
        <begin position="63"/>
        <end position="80"/>
    </location>
</feature>
<dbReference type="EMBL" id="PTIX01000009">
    <property type="protein sequence ID" value="PPK66778.1"/>
    <property type="molecule type" value="Genomic_DNA"/>
</dbReference>
<protein>
    <submittedName>
        <fullName evidence="6">Putative membrane protein YphA (DoxX/SURF4 family)</fullName>
    </submittedName>
</protein>
<dbReference type="AlphaFoldDB" id="A0A2S6GNH5"/>
<comment type="subcellular location">
    <subcellularLocation>
        <location evidence="1">Membrane</location>
        <topology evidence="1">Multi-pass membrane protein</topology>
    </subcellularLocation>
</comment>
<evidence type="ECO:0000313" key="6">
    <source>
        <dbReference type="EMBL" id="PPK66778.1"/>
    </source>
</evidence>
<proteinExistence type="predicted"/>
<comment type="caution">
    <text evidence="6">The sequence shown here is derived from an EMBL/GenBank/DDBJ whole genome shotgun (WGS) entry which is preliminary data.</text>
</comment>
<dbReference type="Proteomes" id="UP000239203">
    <property type="component" value="Unassembled WGS sequence"/>
</dbReference>
<name>A0A2S6GNH5_9PSEU</name>
<feature type="transmembrane region" description="Helical" evidence="5">
    <location>
        <begin position="87"/>
        <end position="105"/>
    </location>
</feature>
<evidence type="ECO:0000313" key="7">
    <source>
        <dbReference type="Proteomes" id="UP000239203"/>
    </source>
</evidence>
<sequence length="156" mass="16890">MSLLRNVETRWAPVERALGQYAPTALRISLGLVFVWFGVLKVTGESPVAELLGATVPWVDQGFLVPALGWVEVVLGLALLVGKPRKLALVAVALHLTGTFLTFIQAPGQVMTDGNPLLLNTSGEFVLKNLVLITGALVLLAHRPQDYKLRDETPRS</sequence>
<keyword evidence="7" id="KW-1185">Reference proteome</keyword>
<gene>
    <name evidence="6" type="ORF">CLV40_109163</name>
</gene>